<dbReference type="Gene3D" id="1.10.132.70">
    <property type="match status" value="1"/>
</dbReference>
<evidence type="ECO:0000256" key="14">
    <source>
        <dbReference type="SAM" id="MobiDB-lite"/>
    </source>
</evidence>
<feature type="domain" description="Reverse transcriptase" evidence="15">
    <location>
        <begin position="279"/>
        <end position="623"/>
    </location>
</feature>
<evidence type="ECO:0000256" key="11">
    <source>
        <dbReference type="ARBA" id="ARBA00023242"/>
    </source>
</evidence>
<dbReference type="GO" id="GO:0046872">
    <property type="term" value="F:metal ion binding"/>
    <property type="evidence" value="ECO:0007669"/>
    <property type="project" value="UniProtKB-KW"/>
</dbReference>
<sequence length="817" mass="90513">ELLRMAQSTLSSTTSRREVDAVSSAAASEILLSAPWQSLHRILGDRLFFKVLCHQIYLHMPPGSRWLQLAGRPGQMGSFASPPQKQKPWSPASIFIERRIFYSCRFAARAGLPLRSALRRVPADSSGAQSLVSWMLGPHFASPLPATTAFPAFPPQDLPQGNRKERRRRGPRKRPNDRTGPKAKAAPEPKATQPQAARHFTRPVFDALVQPVLALLQRTSKVKFQEILSNHCEQPEAQANFGTSITGKDNGLEAEIHFMKNFPAASCALHTEGVARFLISSFAELLGGAQEAAELFGSSKNWEAFCRVLRAFVYLRRGEELSLHNVLHGISVRDFQTAMSRRVKVHARLVAAFEALRRSVPQGQSQLKLFVAVADLRNCYDRIKHDPLLGRVAALPLAQNYRITKVVAKRAMGKPTNSSQRILDVAMVQGEQLDELLLSERCPAGLRKEPLIILPSANDVLRMPDVVATLTAAIQSCAATLGTQPDRTLCSQDQSLSQDRFLVRGIPQGGRFSPFLCALHMGGGDANLPPDISRDLEGSQAFFVRLVDDFLYVCAGTEQPCCRFLSSLAAKDNAFGGELNLRKCKANFPLRYFSEPQPRFESRKARRVDTEGAREVSWAGLTLRPEKGLLNIGPSKPQQRTRDTLAVTHRRRRPKQTVWQGIIRSKLLIFLDLKLQPLLVDPRLNSDACVLENVGNVCKLCAQRFAWLVLRRSDLLGNVQPAFVSRQLLRLAWRAARRATAARASVTVPGASELDLSSACLRAFLSALRSRRSLLLFAEGYRALQRSLVPGAVFKMLLLESSAHTAQLITNHGQSTP</sequence>
<feature type="non-terminal residue" evidence="16">
    <location>
        <position position="817"/>
    </location>
</feature>
<dbReference type="GO" id="GO:0070034">
    <property type="term" value="F:telomerase RNA binding"/>
    <property type="evidence" value="ECO:0007669"/>
    <property type="project" value="TreeGrafter"/>
</dbReference>
<evidence type="ECO:0000256" key="4">
    <source>
        <dbReference type="ARBA" id="ARBA00022454"/>
    </source>
</evidence>
<dbReference type="Proteomes" id="UP000649617">
    <property type="component" value="Unassembled WGS sequence"/>
</dbReference>
<evidence type="ECO:0000259" key="15">
    <source>
        <dbReference type="PROSITE" id="PS50878"/>
    </source>
</evidence>
<dbReference type="PRINTS" id="PR01365">
    <property type="entry name" value="TELOMERASERT"/>
</dbReference>
<dbReference type="GO" id="GO:0000333">
    <property type="term" value="C:telomerase catalytic core complex"/>
    <property type="evidence" value="ECO:0007669"/>
    <property type="project" value="TreeGrafter"/>
</dbReference>
<evidence type="ECO:0000256" key="12">
    <source>
        <dbReference type="ARBA" id="ARBA00048173"/>
    </source>
</evidence>
<evidence type="ECO:0000256" key="7">
    <source>
        <dbReference type="ARBA" id="ARBA00022723"/>
    </source>
</evidence>
<evidence type="ECO:0000256" key="13">
    <source>
        <dbReference type="RuleBase" id="RU365061"/>
    </source>
</evidence>
<comment type="subcellular location">
    <subcellularLocation>
        <location evidence="13">Nucleus</location>
    </subcellularLocation>
    <subcellularLocation>
        <location evidence="13">Chromosome</location>
        <location evidence="13">Telomere</location>
    </subcellularLocation>
</comment>
<dbReference type="GO" id="GO:0003720">
    <property type="term" value="F:telomerase activity"/>
    <property type="evidence" value="ECO:0007669"/>
    <property type="project" value="InterPro"/>
</dbReference>
<dbReference type="OrthoDB" id="289721at2759"/>
<proteinExistence type="inferred from homology"/>
<keyword evidence="6 13" id="KW-0548">Nucleotidyltransferase</keyword>
<keyword evidence="5 13" id="KW-0808">Transferase</keyword>
<dbReference type="PANTHER" id="PTHR12066">
    <property type="entry name" value="TELOMERASE REVERSE TRANSCRIPTASE"/>
    <property type="match status" value="1"/>
</dbReference>
<evidence type="ECO:0000256" key="3">
    <source>
        <dbReference type="ARBA" id="ARBA00016182"/>
    </source>
</evidence>
<dbReference type="InterPro" id="IPR021891">
    <property type="entry name" value="Telomerase_RBD"/>
</dbReference>
<dbReference type="InterPro" id="IPR003545">
    <property type="entry name" value="Telomerase_RT"/>
</dbReference>
<evidence type="ECO:0000256" key="1">
    <source>
        <dbReference type="ARBA" id="ARBA00008001"/>
    </source>
</evidence>
<gene>
    <name evidence="16" type="primary">TERT</name>
    <name evidence="16" type="ORF">SPIL2461_LOCUS17297</name>
</gene>
<comment type="similarity">
    <text evidence="1 13">Belongs to the reverse transcriptase family. Telomerase subfamily.</text>
</comment>
<name>A0A812VMB8_SYMPI</name>
<dbReference type="PROSITE" id="PS50878">
    <property type="entry name" value="RT_POL"/>
    <property type="match status" value="1"/>
</dbReference>
<keyword evidence="17" id="KW-1185">Reference proteome</keyword>
<keyword evidence="4 13" id="KW-0158">Chromosome</keyword>
<reference evidence="16" key="1">
    <citation type="submission" date="2021-02" db="EMBL/GenBank/DDBJ databases">
        <authorList>
            <person name="Dougan E. K."/>
            <person name="Rhodes N."/>
            <person name="Thang M."/>
            <person name="Chan C."/>
        </authorList>
    </citation>
    <scope>NUCLEOTIDE SEQUENCE</scope>
</reference>
<dbReference type="GO" id="GO:0042162">
    <property type="term" value="F:telomeric DNA binding"/>
    <property type="evidence" value="ECO:0007669"/>
    <property type="project" value="TreeGrafter"/>
</dbReference>
<dbReference type="GO" id="GO:0007004">
    <property type="term" value="P:telomere maintenance via telomerase"/>
    <property type="evidence" value="ECO:0007669"/>
    <property type="project" value="TreeGrafter"/>
</dbReference>
<dbReference type="AlphaFoldDB" id="A0A812VMB8"/>
<dbReference type="EC" id="2.7.7.49" evidence="2 13"/>
<comment type="function">
    <text evidence="13">Telomerase is a ribonucleoprotein enzyme essential for the replication of chromosome termini in most eukaryotes. It elongates telomeres. It is a reverse transcriptase that adds simple sequence repeats to chromosome ends by copying a template sequence within the RNA component of the enzyme.</text>
</comment>
<evidence type="ECO:0000256" key="6">
    <source>
        <dbReference type="ARBA" id="ARBA00022695"/>
    </source>
</evidence>
<evidence type="ECO:0000256" key="5">
    <source>
        <dbReference type="ARBA" id="ARBA00022679"/>
    </source>
</evidence>
<feature type="compositionally biased region" description="Basic residues" evidence="14">
    <location>
        <begin position="164"/>
        <end position="173"/>
    </location>
</feature>
<keyword evidence="10 13" id="KW-0695">RNA-directed DNA polymerase</keyword>
<accession>A0A812VMB8</accession>
<dbReference type="EMBL" id="CAJNIZ010043082">
    <property type="protein sequence ID" value="CAE7649207.1"/>
    <property type="molecule type" value="Genomic_DNA"/>
</dbReference>
<dbReference type="Pfam" id="PF12009">
    <property type="entry name" value="Telomerase_RBD"/>
    <property type="match status" value="1"/>
</dbReference>
<dbReference type="PANTHER" id="PTHR12066:SF0">
    <property type="entry name" value="TELOMERASE REVERSE TRANSCRIPTASE"/>
    <property type="match status" value="1"/>
</dbReference>
<keyword evidence="9 13" id="KW-0779">Telomere</keyword>
<evidence type="ECO:0000256" key="9">
    <source>
        <dbReference type="ARBA" id="ARBA00022895"/>
    </source>
</evidence>
<evidence type="ECO:0000313" key="16">
    <source>
        <dbReference type="EMBL" id="CAE7649207.1"/>
    </source>
</evidence>
<keyword evidence="7 13" id="KW-0479">Metal-binding</keyword>
<comment type="caution">
    <text evidence="16">The sequence shown here is derived from an EMBL/GenBank/DDBJ whole genome shotgun (WGS) entry which is preliminary data.</text>
</comment>
<dbReference type="InterPro" id="IPR000477">
    <property type="entry name" value="RT_dom"/>
</dbReference>
<feature type="region of interest" description="Disordered" evidence="14">
    <location>
        <begin position="147"/>
        <end position="198"/>
    </location>
</feature>
<evidence type="ECO:0000313" key="17">
    <source>
        <dbReference type="Proteomes" id="UP000649617"/>
    </source>
</evidence>
<keyword evidence="8 13" id="KW-0460">Magnesium</keyword>
<evidence type="ECO:0000256" key="10">
    <source>
        <dbReference type="ARBA" id="ARBA00022918"/>
    </source>
</evidence>
<feature type="compositionally biased region" description="Low complexity" evidence="14">
    <location>
        <begin position="182"/>
        <end position="197"/>
    </location>
</feature>
<comment type="catalytic activity">
    <reaction evidence="12 13">
        <text>DNA(n) + a 2'-deoxyribonucleoside 5'-triphosphate = DNA(n+1) + diphosphate</text>
        <dbReference type="Rhea" id="RHEA:22508"/>
        <dbReference type="Rhea" id="RHEA-COMP:17339"/>
        <dbReference type="Rhea" id="RHEA-COMP:17340"/>
        <dbReference type="ChEBI" id="CHEBI:33019"/>
        <dbReference type="ChEBI" id="CHEBI:61560"/>
        <dbReference type="ChEBI" id="CHEBI:173112"/>
        <dbReference type="EC" id="2.7.7.49"/>
    </reaction>
</comment>
<evidence type="ECO:0000256" key="8">
    <source>
        <dbReference type="ARBA" id="ARBA00022842"/>
    </source>
</evidence>
<dbReference type="GO" id="GO:0000781">
    <property type="term" value="C:chromosome, telomeric region"/>
    <property type="evidence" value="ECO:0007669"/>
    <property type="project" value="UniProtKB-SubCell"/>
</dbReference>
<organism evidence="16 17">
    <name type="scientific">Symbiodinium pilosum</name>
    <name type="common">Dinoflagellate</name>
    <dbReference type="NCBI Taxonomy" id="2952"/>
    <lineage>
        <taxon>Eukaryota</taxon>
        <taxon>Sar</taxon>
        <taxon>Alveolata</taxon>
        <taxon>Dinophyceae</taxon>
        <taxon>Suessiales</taxon>
        <taxon>Symbiodiniaceae</taxon>
        <taxon>Symbiodinium</taxon>
    </lineage>
</organism>
<protein>
    <recommendedName>
        <fullName evidence="3 13">Telomerase reverse transcriptase</fullName>
        <ecNumber evidence="2 13">2.7.7.49</ecNumber>
    </recommendedName>
    <alternativeName>
        <fullName evidence="13">Telomerase catalytic subunit</fullName>
    </alternativeName>
</protein>
<evidence type="ECO:0000256" key="2">
    <source>
        <dbReference type="ARBA" id="ARBA00012493"/>
    </source>
</evidence>
<keyword evidence="11 13" id="KW-0539">Nucleus</keyword>